<dbReference type="OrthoDB" id="3177763at2"/>
<dbReference type="EMBL" id="VYSA01000005">
    <property type="protein sequence ID" value="KAA9105599.1"/>
    <property type="molecule type" value="Genomic_DNA"/>
</dbReference>
<comment type="caution">
    <text evidence="3">The sequence shown here is derived from an EMBL/GenBank/DDBJ whole genome shotgun (WGS) entry which is preliminary data.</text>
</comment>
<evidence type="ECO:0000256" key="1">
    <source>
        <dbReference type="SAM" id="MobiDB-lite"/>
    </source>
</evidence>
<dbReference type="Gene3D" id="1.10.10.10">
    <property type="entry name" value="Winged helix-like DNA-binding domain superfamily/Winged helix DNA-binding domain"/>
    <property type="match status" value="1"/>
</dbReference>
<dbReference type="GO" id="GO:0003700">
    <property type="term" value="F:DNA-binding transcription factor activity"/>
    <property type="evidence" value="ECO:0007669"/>
    <property type="project" value="InterPro"/>
</dbReference>
<reference evidence="4" key="1">
    <citation type="submission" date="2019-09" db="EMBL/GenBank/DDBJ databases">
        <title>Mumia zhuanghuii sp. nov. isolated from the intestinal contents of plateau pika (Ochotona curzoniae) in the Qinghai-Tibet plateau of China.</title>
        <authorList>
            <person name="Tian Z."/>
        </authorList>
    </citation>
    <scope>NUCLEOTIDE SEQUENCE [LARGE SCALE GENOMIC DNA]</scope>
    <source>
        <strain evidence="4">JCM 30598</strain>
    </source>
</reference>
<dbReference type="SUPFAM" id="SSF46785">
    <property type="entry name" value="Winged helix' DNA-binding domain"/>
    <property type="match status" value="1"/>
</dbReference>
<evidence type="ECO:0000259" key="2">
    <source>
        <dbReference type="SMART" id="SM00347"/>
    </source>
</evidence>
<organism evidence="3 4">
    <name type="scientific">Microbacterium rhizomatis</name>
    <dbReference type="NCBI Taxonomy" id="1631477"/>
    <lineage>
        <taxon>Bacteria</taxon>
        <taxon>Bacillati</taxon>
        <taxon>Actinomycetota</taxon>
        <taxon>Actinomycetes</taxon>
        <taxon>Micrococcales</taxon>
        <taxon>Microbacteriaceae</taxon>
        <taxon>Microbacterium</taxon>
    </lineage>
</organism>
<dbReference type="InterPro" id="IPR000835">
    <property type="entry name" value="HTH_MarR-typ"/>
</dbReference>
<evidence type="ECO:0000313" key="4">
    <source>
        <dbReference type="Proteomes" id="UP000325827"/>
    </source>
</evidence>
<name>A0A5J5J0Y1_9MICO</name>
<accession>A0A5J5J0Y1</accession>
<dbReference type="InterPro" id="IPR036388">
    <property type="entry name" value="WH-like_DNA-bd_sf"/>
</dbReference>
<proteinExistence type="predicted"/>
<keyword evidence="4" id="KW-1185">Reference proteome</keyword>
<dbReference type="InterPro" id="IPR036390">
    <property type="entry name" value="WH_DNA-bd_sf"/>
</dbReference>
<evidence type="ECO:0000313" key="3">
    <source>
        <dbReference type="EMBL" id="KAA9105599.1"/>
    </source>
</evidence>
<dbReference type="Proteomes" id="UP000325827">
    <property type="component" value="Unassembled WGS sequence"/>
</dbReference>
<dbReference type="AlphaFoldDB" id="A0A5J5J0Y1"/>
<sequence>MGRHARTGCLNSVQKTGGGDVAAERPPFSPVIALLTVSAVWDSQLNTALRDLGLTTRKYGLLAHVQATPGISFSELARRSQITVQTAHTAVRSLADDGLVADAMALAGAASDLRVTEKGAAALAEADARLARLDAALTAADRDLTQALEGLHEEPFRGAPPEHG</sequence>
<protein>
    <submittedName>
        <fullName evidence="3">MarR family transcriptional regulator</fullName>
    </submittedName>
</protein>
<dbReference type="Pfam" id="PF12802">
    <property type="entry name" value="MarR_2"/>
    <property type="match status" value="1"/>
</dbReference>
<feature type="region of interest" description="Disordered" evidence="1">
    <location>
        <begin position="1"/>
        <end position="21"/>
    </location>
</feature>
<dbReference type="SMART" id="SM00347">
    <property type="entry name" value="HTH_MARR"/>
    <property type="match status" value="1"/>
</dbReference>
<feature type="domain" description="HTH marR-type" evidence="2">
    <location>
        <begin position="47"/>
        <end position="142"/>
    </location>
</feature>
<gene>
    <name evidence="3" type="ORF">F6B43_17670</name>
</gene>